<dbReference type="SFLD" id="SFLDF00009">
    <property type="entry name" value="o-succinylbenzoate_synthase"/>
    <property type="match status" value="1"/>
</dbReference>
<evidence type="ECO:0000313" key="5">
    <source>
        <dbReference type="Proteomes" id="UP000251577"/>
    </source>
</evidence>
<dbReference type="GO" id="GO:0009234">
    <property type="term" value="P:menaquinone biosynthetic process"/>
    <property type="evidence" value="ECO:0007669"/>
    <property type="project" value="UniProtKB-KW"/>
</dbReference>
<dbReference type="SUPFAM" id="SSF51604">
    <property type="entry name" value="Enolase C-terminal domain-like"/>
    <property type="match status" value="1"/>
</dbReference>
<keyword evidence="2" id="KW-0479">Metal-binding</keyword>
<dbReference type="Pfam" id="PF18374">
    <property type="entry name" value="Enolase_like_N"/>
    <property type="match status" value="1"/>
</dbReference>
<accession>A0A364V6I2</accession>
<keyword evidence="1" id="KW-0474">Menaquinone biosynthesis</keyword>
<evidence type="ECO:0000313" key="4">
    <source>
        <dbReference type="EMBL" id="RAV32214.1"/>
    </source>
</evidence>
<keyword evidence="5" id="KW-1185">Reference proteome</keyword>
<comment type="caution">
    <text evidence="4">The sequence shown here is derived from an EMBL/GenBank/DDBJ whole genome shotgun (WGS) entry which is preliminary data.</text>
</comment>
<dbReference type="InterPro" id="IPR013342">
    <property type="entry name" value="Mandelate_racemase_C"/>
</dbReference>
<dbReference type="PANTHER" id="PTHR48073:SF2">
    <property type="entry name" value="O-SUCCINYLBENZOATE SYNTHASE"/>
    <property type="match status" value="1"/>
</dbReference>
<dbReference type="SFLD" id="SFLDS00001">
    <property type="entry name" value="Enolase"/>
    <property type="match status" value="1"/>
</dbReference>
<dbReference type="InterPro" id="IPR036849">
    <property type="entry name" value="Enolase-like_C_sf"/>
</dbReference>
<dbReference type="SMART" id="SM00922">
    <property type="entry name" value="MR_MLE"/>
    <property type="match status" value="1"/>
</dbReference>
<dbReference type="InterPro" id="IPR029065">
    <property type="entry name" value="Enolase_C-like"/>
</dbReference>
<sequence length="383" mass="40712">MRSWPASLGPARWAPVALTVVIDAPAPLAELLETLTATARVVRLPLRVPFRGLSHREVLLSKTPGGWVEFSPFLEYGPQESARWLRSTLTLIQDANPDLRGPFPPLPHVSPGHRVEVNATIPAVDVSADPQAIDTLMARYPGCTTVKIKVAERGGGQPFPDQLAADLRRVAAVRQHYAERGVSNPRIRVDANAGWSVDQACTALTALAEQGPLDYAEQPCGTTAELAELRARLARRQVPVRIAADELIRKAADPYAVVRAGACDVAVVKAAPLGGVDQVCRIAQGIAEYGVDLTVSSALETAVGMTAGLRAAAAIGSAAAGLATGSLFCRDVAARPICQGSLPLESGAVDMGVINKYEASPDRLTWWLDRVRAAAKHVRIDTE</sequence>
<dbReference type="AlphaFoldDB" id="A0A364V6I2"/>
<dbReference type="CDD" id="cd03320">
    <property type="entry name" value="OSBS"/>
    <property type="match status" value="1"/>
</dbReference>
<dbReference type="NCBIfam" id="NF002782">
    <property type="entry name" value="PRK02901.1"/>
    <property type="match status" value="1"/>
</dbReference>
<protein>
    <submittedName>
        <fullName evidence="4">O-succinylbenzoate synthase</fullName>
    </submittedName>
</protein>
<organism evidence="4 5">
    <name type="scientific">Corynebacterium heidelbergense</name>
    <dbReference type="NCBI Taxonomy" id="2055947"/>
    <lineage>
        <taxon>Bacteria</taxon>
        <taxon>Bacillati</taxon>
        <taxon>Actinomycetota</taxon>
        <taxon>Actinomycetes</taxon>
        <taxon>Mycobacteriales</taxon>
        <taxon>Corynebacteriaceae</taxon>
        <taxon>Corynebacterium</taxon>
    </lineage>
</organism>
<reference evidence="4 5" key="1">
    <citation type="journal article" date="2018" name="Syst. Appl. Microbiol.">
        <title>Corynebacterium heidelbergense sp. nov., isolated from the preen glands of Egyptian geese (Alopochen aegyptiacus).</title>
        <authorList>
            <person name="Braun M.S."/>
            <person name="Wang E."/>
            <person name="Zimmermann S."/>
            <person name="Wink M."/>
        </authorList>
    </citation>
    <scope>NUCLEOTIDE SEQUENCE [LARGE SCALE GENOMIC DNA]</scope>
    <source>
        <strain evidence="4 5">647</strain>
    </source>
</reference>
<dbReference type="PANTHER" id="PTHR48073">
    <property type="entry name" value="O-SUCCINYLBENZOATE SYNTHASE-RELATED"/>
    <property type="match status" value="1"/>
</dbReference>
<dbReference type="Proteomes" id="UP000251577">
    <property type="component" value="Unassembled WGS sequence"/>
</dbReference>
<evidence type="ECO:0000259" key="3">
    <source>
        <dbReference type="SMART" id="SM00922"/>
    </source>
</evidence>
<dbReference type="Gene3D" id="3.20.20.120">
    <property type="entry name" value="Enolase-like C-terminal domain"/>
    <property type="match status" value="1"/>
</dbReference>
<proteinExistence type="predicted"/>
<name>A0A364V6I2_9CORY</name>
<dbReference type="EMBL" id="QHCV01000033">
    <property type="protein sequence ID" value="RAV32214.1"/>
    <property type="molecule type" value="Genomic_DNA"/>
</dbReference>
<feature type="domain" description="Mandelate racemase/muconate lactonizing enzyme C-terminal" evidence="3">
    <location>
        <begin position="130"/>
        <end position="236"/>
    </location>
</feature>
<dbReference type="SFLD" id="SFLDG00180">
    <property type="entry name" value="muconate_cycloisomerase"/>
    <property type="match status" value="1"/>
</dbReference>
<evidence type="ECO:0000256" key="2">
    <source>
        <dbReference type="ARBA" id="ARBA00022723"/>
    </source>
</evidence>
<dbReference type="Pfam" id="PF13378">
    <property type="entry name" value="MR_MLE_C"/>
    <property type="match status" value="1"/>
</dbReference>
<gene>
    <name evidence="4" type="ORF">DLJ54_04405</name>
</gene>
<evidence type="ECO:0000256" key="1">
    <source>
        <dbReference type="ARBA" id="ARBA00022428"/>
    </source>
</evidence>
<dbReference type="GO" id="GO:0046872">
    <property type="term" value="F:metal ion binding"/>
    <property type="evidence" value="ECO:0007669"/>
    <property type="project" value="UniProtKB-KW"/>
</dbReference>